<comment type="caution">
    <text evidence="1">The sequence shown here is derived from an EMBL/GenBank/DDBJ whole genome shotgun (WGS) entry which is preliminary data.</text>
</comment>
<evidence type="ECO:0000313" key="2">
    <source>
        <dbReference type="Proteomes" id="UP001470230"/>
    </source>
</evidence>
<keyword evidence="2" id="KW-1185">Reference proteome</keyword>
<dbReference type="Proteomes" id="UP001470230">
    <property type="component" value="Unassembled WGS sequence"/>
</dbReference>
<accession>A0ABR2JT15</accession>
<reference evidence="1 2" key="1">
    <citation type="submission" date="2024-04" db="EMBL/GenBank/DDBJ databases">
        <title>Tritrichomonas musculus Genome.</title>
        <authorList>
            <person name="Alves-Ferreira E."/>
            <person name="Grigg M."/>
            <person name="Lorenzi H."/>
            <person name="Galac M."/>
        </authorList>
    </citation>
    <scope>NUCLEOTIDE SEQUENCE [LARGE SCALE GENOMIC DNA]</scope>
    <source>
        <strain evidence="1 2">EAF2021</strain>
    </source>
</reference>
<protein>
    <submittedName>
        <fullName evidence="1">Uncharacterized protein</fullName>
    </submittedName>
</protein>
<name>A0ABR2JT15_9EUKA</name>
<dbReference type="EMBL" id="JAPFFF010000010">
    <property type="protein sequence ID" value="KAK8881571.1"/>
    <property type="molecule type" value="Genomic_DNA"/>
</dbReference>
<sequence>MSGFTYTIPTENLGFDYIQQPLTPEKFSATLLQMRTPNNKVYLSDYMSKQLYYLMNPHLIIPPRVHKSSKFELLDDGNIDPNSPIFRCNYLIMNPDGTFHTRSQSITDGVVRLDKHFRIDITCPPFQEAIAKWEWDHRDMRPYLMINNNNTINIESMAVKDKVVILTKNGQIDKRCKAVKENKVTFSPPFSNNVDRRCEYCKKKVNYTKWVKKW</sequence>
<gene>
    <name evidence="1" type="ORF">M9Y10_004315</name>
</gene>
<proteinExistence type="predicted"/>
<evidence type="ECO:0000313" key="1">
    <source>
        <dbReference type="EMBL" id="KAK8881571.1"/>
    </source>
</evidence>
<organism evidence="1 2">
    <name type="scientific">Tritrichomonas musculus</name>
    <dbReference type="NCBI Taxonomy" id="1915356"/>
    <lineage>
        <taxon>Eukaryota</taxon>
        <taxon>Metamonada</taxon>
        <taxon>Parabasalia</taxon>
        <taxon>Tritrichomonadida</taxon>
        <taxon>Tritrichomonadidae</taxon>
        <taxon>Tritrichomonas</taxon>
    </lineage>
</organism>